<feature type="domain" description="GGDEF" evidence="1">
    <location>
        <begin position="35"/>
        <end position="162"/>
    </location>
</feature>
<dbReference type="Pfam" id="PF13487">
    <property type="entry name" value="HD_5"/>
    <property type="match status" value="1"/>
</dbReference>
<dbReference type="SUPFAM" id="SSF55073">
    <property type="entry name" value="Nucleotide cyclase"/>
    <property type="match status" value="1"/>
</dbReference>
<evidence type="ECO:0000259" key="2">
    <source>
        <dbReference type="PROSITE" id="PS51832"/>
    </source>
</evidence>
<organism evidence="3">
    <name type="scientific">marine sediment metagenome</name>
    <dbReference type="NCBI Taxonomy" id="412755"/>
    <lineage>
        <taxon>unclassified sequences</taxon>
        <taxon>metagenomes</taxon>
        <taxon>ecological metagenomes</taxon>
    </lineage>
</organism>
<dbReference type="PROSITE" id="PS50887">
    <property type="entry name" value="GGDEF"/>
    <property type="match status" value="1"/>
</dbReference>
<dbReference type="GO" id="GO:0005886">
    <property type="term" value="C:plasma membrane"/>
    <property type="evidence" value="ECO:0007669"/>
    <property type="project" value="TreeGrafter"/>
</dbReference>
<evidence type="ECO:0008006" key="4">
    <source>
        <dbReference type="Google" id="ProtNLM"/>
    </source>
</evidence>
<evidence type="ECO:0000259" key="1">
    <source>
        <dbReference type="PROSITE" id="PS50887"/>
    </source>
</evidence>
<dbReference type="GO" id="GO:0052621">
    <property type="term" value="F:diguanylate cyclase activity"/>
    <property type="evidence" value="ECO:0007669"/>
    <property type="project" value="TreeGrafter"/>
</dbReference>
<dbReference type="EMBL" id="BARW01018484">
    <property type="protein sequence ID" value="GAI99512.1"/>
    <property type="molecule type" value="Genomic_DNA"/>
</dbReference>
<proteinExistence type="predicted"/>
<feature type="non-terminal residue" evidence="3">
    <location>
        <position position="1"/>
    </location>
</feature>
<dbReference type="InterPro" id="IPR043128">
    <property type="entry name" value="Rev_trsase/Diguanyl_cyclase"/>
</dbReference>
<feature type="non-terminal residue" evidence="3">
    <location>
        <position position="277"/>
    </location>
</feature>
<evidence type="ECO:0000313" key="3">
    <source>
        <dbReference type="EMBL" id="GAI99512.1"/>
    </source>
</evidence>
<dbReference type="Gene3D" id="3.30.70.270">
    <property type="match status" value="1"/>
</dbReference>
<dbReference type="InterPro" id="IPR050469">
    <property type="entry name" value="Diguanylate_Cyclase"/>
</dbReference>
<dbReference type="Gene3D" id="1.10.3210.10">
    <property type="entry name" value="Hypothetical protein af1432"/>
    <property type="match status" value="1"/>
</dbReference>
<dbReference type="GO" id="GO:1902201">
    <property type="term" value="P:negative regulation of bacterial-type flagellum-dependent cell motility"/>
    <property type="evidence" value="ECO:0007669"/>
    <property type="project" value="TreeGrafter"/>
</dbReference>
<dbReference type="InterPro" id="IPR029787">
    <property type="entry name" value="Nucleotide_cyclase"/>
</dbReference>
<accession>X1T2I8</accession>
<dbReference type="SUPFAM" id="SSF109604">
    <property type="entry name" value="HD-domain/PDEase-like"/>
    <property type="match status" value="1"/>
</dbReference>
<comment type="caution">
    <text evidence="3">The sequence shown here is derived from an EMBL/GenBank/DDBJ whole genome shotgun (WGS) entry which is preliminary data.</text>
</comment>
<name>X1T2I8_9ZZZZ</name>
<protein>
    <recommendedName>
        <fullName evidence="4">GGDEF domain-containing protein</fullName>
    </recommendedName>
</protein>
<dbReference type="PROSITE" id="PS51832">
    <property type="entry name" value="HD_GYP"/>
    <property type="match status" value="1"/>
</dbReference>
<dbReference type="CDD" id="cd01949">
    <property type="entry name" value="GGDEF"/>
    <property type="match status" value="1"/>
</dbReference>
<dbReference type="PANTHER" id="PTHR45138">
    <property type="entry name" value="REGULATORY COMPONENTS OF SENSORY TRANSDUCTION SYSTEM"/>
    <property type="match status" value="1"/>
</dbReference>
<dbReference type="InterPro" id="IPR037522">
    <property type="entry name" value="HD_GYP_dom"/>
</dbReference>
<dbReference type="SMART" id="SM00267">
    <property type="entry name" value="GGDEF"/>
    <property type="match status" value="1"/>
</dbReference>
<reference evidence="3" key="1">
    <citation type="journal article" date="2014" name="Front. Microbiol.">
        <title>High frequency of phylogenetically diverse reductive dehalogenase-homologous genes in deep subseafloor sedimentary metagenomes.</title>
        <authorList>
            <person name="Kawai M."/>
            <person name="Futagami T."/>
            <person name="Toyoda A."/>
            <person name="Takaki Y."/>
            <person name="Nishi S."/>
            <person name="Hori S."/>
            <person name="Arai W."/>
            <person name="Tsubouchi T."/>
            <person name="Morono Y."/>
            <person name="Uchiyama I."/>
            <person name="Ito T."/>
            <person name="Fujiyama A."/>
            <person name="Inagaki F."/>
            <person name="Takami H."/>
        </authorList>
    </citation>
    <scope>NUCLEOTIDE SEQUENCE</scope>
    <source>
        <strain evidence="3">Expedition CK06-06</strain>
    </source>
</reference>
<dbReference type="Pfam" id="PF00990">
    <property type="entry name" value="GGDEF"/>
    <property type="match status" value="1"/>
</dbReference>
<dbReference type="PANTHER" id="PTHR45138:SF9">
    <property type="entry name" value="DIGUANYLATE CYCLASE DGCM-RELATED"/>
    <property type="match status" value="1"/>
</dbReference>
<dbReference type="NCBIfam" id="TIGR00254">
    <property type="entry name" value="GGDEF"/>
    <property type="match status" value="1"/>
</dbReference>
<sequence length="277" mass="32043">REKIVYLSFHDRLTGLYNRAYFDEELNRLNTERQLPITIVMGDLNGLKLINDVYGHSKGDMLLRDIANILKESFRKEDITSRWGGDEFISILPKTSAKDARSIIKRIKALCEEKSTTEMPLSISLGASTKKSSSENIYDILKEAENKMYKSKITESVSIQESLIRSLSVILKKGDYRTETRIKKMDDYAVLVGKRLNLSRIKLEELQLFMNFQNIGKLALAYEIMAKKRRLTTEEWKIVKEIPEIGYRIAESSKKLKPIAESILSHHEWYNGQGYPR</sequence>
<feature type="domain" description="HD-GYP" evidence="2">
    <location>
        <begin position="156"/>
        <end position="277"/>
    </location>
</feature>
<dbReference type="AlphaFoldDB" id="X1T2I8"/>
<dbReference type="InterPro" id="IPR000160">
    <property type="entry name" value="GGDEF_dom"/>
</dbReference>
<dbReference type="GO" id="GO:0043709">
    <property type="term" value="P:cell adhesion involved in single-species biofilm formation"/>
    <property type="evidence" value="ECO:0007669"/>
    <property type="project" value="TreeGrafter"/>
</dbReference>
<gene>
    <name evidence="3" type="ORF">S12H4_31636</name>
</gene>